<keyword evidence="3 8" id="KW-0812">Transmembrane</keyword>
<evidence type="ECO:0000256" key="2">
    <source>
        <dbReference type="ARBA" id="ARBA00006247"/>
    </source>
</evidence>
<dbReference type="GO" id="GO:0005506">
    <property type="term" value="F:iron ion binding"/>
    <property type="evidence" value="ECO:0007669"/>
    <property type="project" value="InterPro"/>
</dbReference>
<name>A0A8H3NPS1_9EURO</name>
<evidence type="ECO:0000259" key="10">
    <source>
        <dbReference type="Pfam" id="PF04116"/>
    </source>
</evidence>
<evidence type="ECO:0000313" key="12">
    <source>
        <dbReference type="EMBL" id="GFF35454.1"/>
    </source>
</evidence>
<reference evidence="12 13" key="1">
    <citation type="submission" date="2020-01" db="EMBL/GenBank/DDBJ databases">
        <title>Draft genome sequence of Aspergillus udagawae IFM 46972.</title>
        <authorList>
            <person name="Takahashi H."/>
            <person name="Yaguchi T."/>
        </authorList>
    </citation>
    <scope>NUCLEOTIDE SEQUENCE [LARGE SCALE GENOMIC DNA]</scope>
    <source>
        <strain evidence="12 13">IFM 46972</strain>
    </source>
</reference>
<proteinExistence type="inferred from homology"/>
<organism evidence="12 13">
    <name type="scientific">Aspergillus udagawae</name>
    <dbReference type="NCBI Taxonomy" id="91492"/>
    <lineage>
        <taxon>Eukaryota</taxon>
        <taxon>Fungi</taxon>
        <taxon>Dikarya</taxon>
        <taxon>Ascomycota</taxon>
        <taxon>Pezizomycotina</taxon>
        <taxon>Eurotiomycetes</taxon>
        <taxon>Eurotiomycetidae</taxon>
        <taxon>Eurotiales</taxon>
        <taxon>Aspergillaceae</taxon>
        <taxon>Aspergillus</taxon>
        <taxon>Aspergillus subgen. Fumigati</taxon>
    </lineage>
</organism>
<evidence type="ECO:0000256" key="8">
    <source>
        <dbReference type="SAM" id="Phobius"/>
    </source>
</evidence>
<feature type="transmembrane region" description="Helical" evidence="8">
    <location>
        <begin position="452"/>
        <end position="473"/>
    </location>
</feature>
<feature type="transmembrane region" description="Helical" evidence="8">
    <location>
        <begin position="260"/>
        <end position="283"/>
    </location>
</feature>
<dbReference type="GO" id="GO:0008610">
    <property type="term" value="P:lipid biosynthetic process"/>
    <property type="evidence" value="ECO:0007669"/>
    <property type="project" value="InterPro"/>
</dbReference>
<evidence type="ECO:0000313" key="13">
    <source>
        <dbReference type="Proteomes" id="UP000465221"/>
    </source>
</evidence>
<dbReference type="InterPro" id="IPR010158">
    <property type="entry name" value="Amidase_Cbmase"/>
</dbReference>
<feature type="compositionally biased region" description="Low complexity" evidence="7">
    <location>
        <begin position="41"/>
        <end position="59"/>
    </location>
</feature>
<dbReference type="PANTHER" id="PTHR32494">
    <property type="entry name" value="ALLANTOATE DEIMINASE-RELATED"/>
    <property type="match status" value="1"/>
</dbReference>
<dbReference type="InterPro" id="IPR013057">
    <property type="entry name" value="AA_transpt_TM"/>
</dbReference>
<dbReference type="InterPro" id="IPR011650">
    <property type="entry name" value="Peptidase_M20_dimer"/>
</dbReference>
<dbReference type="Gene3D" id="3.30.70.360">
    <property type="match status" value="1"/>
</dbReference>
<gene>
    <name evidence="12" type="ORF">IFM46972_04557</name>
</gene>
<evidence type="ECO:0000256" key="1">
    <source>
        <dbReference type="ARBA" id="ARBA00004370"/>
    </source>
</evidence>
<dbReference type="Pfam" id="PF04116">
    <property type="entry name" value="FA_hydroxylase"/>
    <property type="match status" value="1"/>
</dbReference>
<dbReference type="InterPro" id="IPR002933">
    <property type="entry name" value="Peptidase_M20"/>
</dbReference>
<evidence type="ECO:0000259" key="9">
    <source>
        <dbReference type="Pfam" id="PF01490"/>
    </source>
</evidence>
<feature type="compositionally biased region" description="Basic and acidic residues" evidence="7">
    <location>
        <begin position="10"/>
        <end position="19"/>
    </location>
</feature>
<dbReference type="GO" id="GO:0016491">
    <property type="term" value="F:oxidoreductase activity"/>
    <property type="evidence" value="ECO:0007669"/>
    <property type="project" value="InterPro"/>
</dbReference>
<evidence type="ECO:0000256" key="7">
    <source>
        <dbReference type="SAM" id="MobiDB-lite"/>
    </source>
</evidence>
<feature type="compositionally biased region" description="Acidic residues" evidence="7">
    <location>
        <begin position="155"/>
        <end position="165"/>
    </location>
</feature>
<dbReference type="Pfam" id="PF01546">
    <property type="entry name" value="Peptidase_M20"/>
    <property type="match status" value="1"/>
</dbReference>
<dbReference type="Pfam" id="PF01490">
    <property type="entry name" value="Aa_trans"/>
    <property type="match status" value="1"/>
</dbReference>
<dbReference type="GO" id="GO:0016020">
    <property type="term" value="C:membrane"/>
    <property type="evidence" value="ECO:0007669"/>
    <property type="project" value="UniProtKB-SubCell"/>
</dbReference>
<feature type="transmembrane region" description="Helical" evidence="8">
    <location>
        <begin position="303"/>
        <end position="321"/>
    </location>
</feature>
<dbReference type="EMBL" id="BLKC01000026">
    <property type="protein sequence ID" value="GFF35454.1"/>
    <property type="molecule type" value="Genomic_DNA"/>
</dbReference>
<evidence type="ECO:0000256" key="6">
    <source>
        <dbReference type="ARBA" id="ARBA00023136"/>
    </source>
</evidence>
<dbReference type="SUPFAM" id="SSF55031">
    <property type="entry name" value="Bacterial exopeptidase dimerisation domain"/>
    <property type="match status" value="1"/>
</dbReference>
<dbReference type="Pfam" id="PF07687">
    <property type="entry name" value="M20_dimer"/>
    <property type="match status" value="1"/>
</dbReference>
<feature type="domain" description="Peptidase M20 dimerisation" evidence="11">
    <location>
        <begin position="1145"/>
        <end position="1245"/>
    </location>
</feature>
<feature type="transmembrane region" description="Helical" evidence="8">
    <location>
        <begin position="494"/>
        <end position="512"/>
    </location>
</feature>
<feature type="transmembrane region" description="Helical" evidence="8">
    <location>
        <begin position="551"/>
        <end position="576"/>
    </location>
</feature>
<accession>A0A8H3NPS1</accession>
<comment type="caution">
    <text evidence="12">The sequence shown here is derived from an EMBL/GenBank/DDBJ whole genome shotgun (WGS) entry which is preliminary data.</text>
</comment>
<protein>
    <recommendedName>
        <fullName evidence="14">Vacuolar amino acid transporter 3</fullName>
    </recommendedName>
</protein>
<dbReference type="NCBIfam" id="TIGR01879">
    <property type="entry name" value="hydantase"/>
    <property type="match status" value="1"/>
</dbReference>
<comment type="subcellular location">
    <subcellularLocation>
        <location evidence="1">Membrane</location>
    </subcellularLocation>
</comment>
<feature type="transmembrane region" description="Helical" evidence="8">
    <location>
        <begin position="649"/>
        <end position="675"/>
    </location>
</feature>
<comment type="similarity">
    <text evidence="2">Belongs to the peptidase M20A family.</text>
</comment>
<dbReference type="Gene3D" id="3.40.630.10">
    <property type="entry name" value="Zn peptidases"/>
    <property type="match status" value="1"/>
</dbReference>
<dbReference type="InterPro" id="IPR036264">
    <property type="entry name" value="Bact_exopeptidase_dim_dom"/>
</dbReference>
<dbReference type="GO" id="GO:0016813">
    <property type="term" value="F:hydrolase activity, acting on carbon-nitrogen (but not peptide) bonds, in linear amidines"/>
    <property type="evidence" value="ECO:0007669"/>
    <property type="project" value="InterPro"/>
</dbReference>
<feature type="transmembrane region" description="Helical" evidence="8">
    <location>
        <begin position="405"/>
        <end position="428"/>
    </location>
</feature>
<keyword evidence="5 8" id="KW-1133">Transmembrane helix</keyword>
<feature type="transmembrane region" description="Helical" evidence="8">
    <location>
        <begin position="371"/>
        <end position="393"/>
    </location>
</feature>
<feature type="transmembrane region" description="Helical" evidence="8">
    <location>
        <begin position="218"/>
        <end position="239"/>
    </location>
</feature>
<dbReference type="Proteomes" id="UP000465221">
    <property type="component" value="Unassembled WGS sequence"/>
</dbReference>
<evidence type="ECO:0000256" key="5">
    <source>
        <dbReference type="ARBA" id="ARBA00022989"/>
    </source>
</evidence>
<feature type="transmembrane region" description="Helical" evidence="8">
    <location>
        <begin position="518"/>
        <end position="539"/>
    </location>
</feature>
<feature type="transmembrane region" description="Helical" evidence="8">
    <location>
        <begin position="733"/>
        <end position="753"/>
    </location>
</feature>
<feature type="domain" description="Fatty acid hydroxylase" evidence="10">
    <location>
        <begin position="741"/>
        <end position="865"/>
    </location>
</feature>
<dbReference type="SUPFAM" id="SSF53187">
    <property type="entry name" value="Zn-dependent exopeptidases"/>
    <property type="match status" value="1"/>
</dbReference>
<feature type="transmembrane region" description="Helical" evidence="8">
    <location>
        <begin position="808"/>
        <end position="825"/>
    </location>
</feature>
<dbReference type="InterPro" id="IPR006694">
    <property type="entry name" value="Fatty_acid_hydroxylase"/>
</dbReference>
<keyword evidence="4" id="KW-0378">Hydrolase</keyword>
<feature type="domain" description="Amino acid transporter transmembrane" evidence="9">
    <location>
        <begin position="187"/>
        <end position="571"/>
    </location>
</feature>
<feature type="region of interest" description="Disordered" evidence="7">
    <location>
        <begin position="155"/>
        <end position="186"/>
    </location>
</feature>
<evidence type="ECO:0000259" key="11">
    <source>
        <dbReference type="Pfam" id="PF07687"/>
    </source>
</evidence>
<feature type="transmembrane region" description="Helical" evidence="8">
    <location>
        <begin position="333"/>
        <end position="351"/>
    </location>
</feature>
<keyword evidence="6 8" id="KW-0472">Membrane</keyword>
<dbReference type="CDD" id="cd03884">
    <property type="entry name" value="M20_bAS"/>
    <property type="match status" value="1"/>
</dbReference>
<dbReference type="PANTHER" id="PTHR32494:SF20">
    <property type="entry name" value="PEPTIDASE M20 DIMERISATION DOMAIN-CONTAINING PROTEIN"/>
    <property type="match status" value="1"/>
</dbReference>
<sequence>MADPSVSLPHVRDDQREAEILSQHLHPQFTGSLHEESPLQARAAAEASSSSDTPEQQSSLKLLGGDVHRDLYRLEAKAKQSLQERRAASFSYPVRPPDDAIEEGVAAMEPGSFRRHFVQQKKGWASDALVARSFLDFLDLYGSFAGEDLAETEDESAIATEDLEHEPERRPLLGRRRTTRAPRPGDASQVKTFFTLLKAFIGTGIIFLPKAFLNGGILFSSVALVTVAAVTSLCFHLLLECRKGHGGGYGDIGERIAGPRFRWLILGSITISQLGFVCTGIIFTADNVRAFLSAVAENSEKVLSTNILIALQLAVLVPLAFIRNISKLGPAALLADVFILMGLAYIYYYDIATIASRHGLESSVQLFNPKSFTLTIGSCIFTFEGIGLILPIQSSMKHPEKFDRLLYTVMIIITVLFTAVGALSYGAFGSDTKIEVINNLPQGDKFVNAMQFLYSMAILIGVPVQLFPAVRIMEGKLFGQVSGKRDPSIKWKKNIFRSLIVLACAVMSAVGAADLDKFVSLIGSFACVPLVYIYPAYLHWKGVADSPLAKFGDFTMVVLGFVFMIYTTLSTVSVWIQGNHIMDVVLDVLDTFVFDKLYAFLLPAKSFDLLDQDSLHDYNRHINRYVSLTPTPYAAQSSWSRANIFRQCLSLFVTIWGFGLLLYLNTATLSFALVFDKRAMQHPKFLRHQIRLEIGQALRAMPAMAALTAPLFLAEVRGYSKLYDFPTESPFPLYTYLQYPLFIAFTDFAIYWIHRGLHHPAIYKRLHKPHHRWIISTPYASYAFHPVDGWSQSLPYHIYPFLFPLQKAAYLGLFILVTIWTVMIHDGEYALDSPVINGSACHTIHHYYFNYNYGQFTTLWDRIGGSYRRPNRELFNRQERLNQTEIQRQVEEMESVMMLAEGAVIHVHNLPSLEYVSTSAFYTHIAAAVHGMSKIRTQDQRQQIMGNDTRDMKPIDTGMARLTLDDNDARVRRWFAAEVEKLGCSLSIDQMGNMFARQKGKLQTSAAMIAMGSHLDTQPRGGRYDGILGVMAALEVLRTMKENGFRTNYDVGIVNWTNEEGARFPKSMCSSGVWAGAIPIEKAWDLRDIHDSSVTLKSELERHGFLGQIECSYTASPLAAHFELHIEQGPILQETGRSIGVVQGAQGYRWFTFTVKGRDAHTGTTPLNARQDPLLAASRMIAASNDIAQKHNALASTGIFRIPSNASTNTVASEVSFTLDIRHPQDSVVHKVQEKCLQAFSAIAARDGKGVTFEWTLDTDSPAVKFDQGCLESIQAGANHLVGPDQWMNISSGAGHDSVALGAQTLLEAVVHYDQTKVQNA</sequence>
<feature type="region of interest" description="Disordered" evidence="7">
    <location>
        <begin position="1"/>
        <end position="59"/>
    </location>
</feature>
<evidence type="ECO:0000256" key="4">
    <source>
        <dbReference type="ARBA" id="ARBA00022801"/>
    </source>
</evidence>
<feature type="transmembrane region" description="Helical" evidence="8">
    <location>
        <begin position="696"/>
        <end position="713"/>
    </location>
</feature>
<evidence type="ECO:0008006" key="14">
    <source>
        <dbReference type="Google" id="ProtNLM"/>
    </source>
</evidence>
<evidence type="ECO:0000256" key="3">
    <source>
        <dbReference type="ARBA" id="ARBA00022692"/>
    </source>
</evidence>